<gene>
    <name evidence="2" type="ORF">SAMN05444365_101873</name>
</gene>
<proteinExistence type="predicted"/>
<evidence type="ECO:0000313" key="3">
    <source>
        <dbReference type="Proteomes" id="UP000242415"/>
    </source>
</evidence>
<keyword evidence="3" id="KW-1185">Reference proteome</keyword>
<reference evidence="3" key="1">
    <citation type="submission" date="2016-10" db="EMBL/GenBank/DDBJ databases">
        <authorList>
            <person name="Varghese N."/>
            <person name="Submissions S."/>
        </authorList>
    </citation>
    <scope>NUCLEOTIDE SEQUENCE [LARGE SCALE GENOMIC DNA]</scope>
    <source>
        <strain evidence="3">DSM 45245</strain>
    </source>
</reference>
<dbReference type="Proteomes" id="UP000242415">
    <property type="component" value="Unassembled WGS sequence"/>
</dbReference>
<evidence type="ECO:0000313" key="2">
    <source>
        <dbReference type="EMBL" id="SDY15860.1"/>
    </source>
</evidence>
<dbReference type="EMBL" id="FNPH01000001">
    <property type="protein sequence ID" value="SDY15860.1"/>
    <property type="molecule type" value="Genomic_DNA"/>
</dbReference>
<name>A0A1H3HKG6_9ACTN</name>
<sequence>MKREQTGSVPGRVARVASAGVTGEAGVAA</sequence>
<feature type="region of interest" description="Disordered" evidence="1">
    <location>
        <begin position="1"/>
        <end position="29"/>
    </location>
</feature>
<organism evidence="2 3">
    <name type="scientific">Micromonospora pattaloongensis</name>
    <dbReference type="NCBI Taxonomy" id="405436"/>
    <lineage>
        <taxon>Bacteria</taxon>
        <taxon>Bacillati</taxon>
        <taxon>Actinomycetota</taxon>
        <taxon>Actinomycetes</taxon>
        <taxon>Micromonosporales</taxon>
        <taxon>Micromonosporaceae</taxon>
        <taxon>Micromonospora</taxon>
    </lineage>
</organism>
<dbReference type="AlphaFoldDB" id="A0A1H3HKG6"/>
<accession>A0A1H3HKG6</accession>
<protein>
    <submittedName>
        <fullName evidence="2">Uncharacterized protein</fullName>
    </submittedName>
</protein>
<evidence type="ECO:0000256" key="1">
    <source>
        <dbReference type="SAM" id="MobiDB-lite"/>
    </source>
</evidence>